<protein>
    <submittedName>
        <fullName evidence="1">Sugar transferase, PEP-CTERM/EpsH1 system associated</fullName>
    </submittedName>
</protein>
<evidence type="ECO:0000313" key="1">
    <source>
        <dbReference type="EMBL" id="SUV28976.1"/>
    </source>
</evidence>
<dbReference type="Proteomes" id="UP000254424">
    <property type="component" value="Unassembled WGS sequence"/>
</dbReference>
<evidence type="ECO:0000313" key="2">
    <source>
        <dbReference type="Proteomes" id="UP000254424"/>
    </source>
</evidence>
<dbReference type="OrthoDB" id="9816564at2"/>
<dbReference type="PANTHER" id="PTHR45947:SF3">
    <property type="entry name" value="SULFOQUINOVOSYL TRANSFERASE SQD2"/>
    <property type="match status" value="1"/>
</dbReference>
<dbReference type="Gene3D" id="3.40.50.2000">
    <property type="entry name" value="Glycogen Phosphorylase B"/>
    <property type="match status" value="1"/>
</dbReference>
<dbReference type="RefSeq" id="WP_004290089.1">
    <property type="nucleotide sequence ID" value="NZ_CABKNQ010000019.1"/>
</dbReference>
<dbReference type="GO" id="GO:0016757">
    <property type="term" value="F:glycosyltransferase activity"/>
    <property type="evidence" value="ECO:0007669"/>
    <property type="project" value="TreeGrafter"/>
</dbReference>
<dbReference type="Pfam" id="PF13692">
    <property type="entry name" value="Glyco_trans_1_4"/>
    <property type="match status" value="1"/>
</dbReference>
<sequence length="394" mass="45260">MITGRDFIITSLQSWDIAIGSNAKDIAKEISRHNRVLYVNTPVDMLNYLMHSQSPDVQRTKTLIKNKKNGLRQITANLWTLDCPFCAFPVNSFPDGFLFDAVNRLNNKRICKHILSAAQELQFTNHILLIDNDIYRSFYAKEFLKPRISIYYRRDNMTSAFWKKHAPRLEPLLCSKSDLVATNSPQLAEAVKSYNSNCHDIGQGVDLESFRDGASYLLPEDMKKIKRPIIGYMGWITSRRLDADLMYEAAKRLPECSMVLVGGEDDYFKSHKLHSLGNVFFLGEKQQAEIAAYMAHFDVCINPQSVNDITIGNYPRKVDEYLALGKPVVATKTKTMEIFNGYVYNCTGADEYVQSIRAALEKDTTEERKRRMEFAHTHTWENSVSQLYNYINQL</sequence>
<name>A0A380YLG7_9BACE</name>
<dbReference type="EMBL" id="UFSX01000001">
    <property type="protein sequence ID" value="SUV28976.1"/>
    <property type="molecule type" value="Genomic_DNA"/>
</dbReference>
<organism evidence="1 2">
    <name type="scientific">Bacteroides eggerthii</name>
    <dbReference type="NCBI Taxonomy" id="28111"/>
    <lineage>
        <taxon>Bacteria</taxon>
        <taxon>Pseudomonadati</taxon>
        <taxon>Bacteroidota</taxon>
        <taxon>Bacteroidia</taxon>
        <taxon>Bacteroidales</taxon>
        <taxon>Bacteroidaceae</taxon>
        <taxon>Bacteroides</taxon>
    </lineage>
</organism>
<dbReference type="PANTHER" id="PTHR45947">
    <property type="entry name" value="SULFOQUINOVOSYL TRANSFERASE SQD2"/>
    <property type="match status" value="1"/>
</dbReference>
<dbReference type="GeneID" id="93070868"/>
<dbReference type="AlphaFoldDB" id="A0A380YLG7"/>
<dbReference type="Gene3D" id="3.40.50.11010">
    <property type="match status" value="1"/>
</dbReference>
<accession>A0A380YLG7</accession>
<dbReference type="InterPro" id="IPR050194">
    <property type="entry name" value="Glycosyltransferase_grp1"/>
</dbReference>
<proteinExistence type="predicted"/>
<dbReference type="STRING" id="483216.BACEGG_01800"/>
<gene>
    <name evidence="1" type="ORF">NCTC11155_00937</name>
</gene>
<reference evidence="1 2" key="1">
    <citation type="submission" date="2018-06" db="EMBL/GenBank/DDBJ databases">
        <authorList>
            <consortium name="Pathogen Informatics"/>
            <person name="Doyle S."/>
        </authorList>
    </citation>
    <scope>NUCLEOTIDE SEQUENCE [LARGE SCALE GENOMIC DNA]</scope>
    <source>
        <strain evidence="1 2">NCTC11155</strain>
    </source>
</reference>
<dbReference type="SUPFAM" id="SSF53756">
    <property type="entry name" value="UDP-Glycosyltransferase/glycogen phosphorylase"/>
    <property type="match status" value="1"/>
</dbReference>
<keyword evidence="1" id="KW-0808">Transferase</keyword>